<feature type="compositionally biased region" description="Basic and acidic residues" evidence="1">
    <location>
        <begin position="68"/>
        <end position="79"/>
    </location>
</feature>
<feature type="region of interest" description="Disordered" evidence="1">
    <location>
        <begin position="66"/>
        <end position="102"/>
    </location>
</feature>
<dbReference type="AlphaFoldDB" id="A0A0A9F4R9"/>
<reference evidence="2" key="1">
    <citation type="submission" date="2014-09" db="EMBL/GenBank/DDBJ databases">
        <authorList>
            <person name="Magalhaes I.L.F."/>
            <person name="Oliveira U."/>
            <person name="Santos F.R."/>
            <person name="Vidigal T.H.D.A."/>
            <person name="Brescovit A.D."/>
            <person name="Santos A.J."/>
        </authorList>
    </citation>
    <scope>NUCLEOTIDE SEQUENCE</scope>
    <source>
        <tissue evidence="2">Shoot tissue taken approximately 20 cm above the soil surface</tissue>
    </source>
</reference>
<feature type="region of interest" description="Disordered" evidence="1">
    <location>
        <begin position="1"/>
        <end position="39"/>
    </location>
</feature>
<name>A0A0A9F4R9_ARUDO</name>
<reference evidence="2" key="2">
    <citation type="journal article" date="2015" name="Data Brief">
        <title>Shoot transcriptome of the giant reed, Arundo donax.</title>
        <authorList>
            <person name="Barrero R.A."/>
            <person name="Guerrero F.D."/>
            <person name="Moolhuijzen P."/>
            <person name="Goolsby J.A."/>
            <person name="Tidwell J."/>
            <person name="Bellgard S.E."/>
            <person name="Bellgard M.I."/>
        </authorList>
    </citation>
    <scope>NUCLEOTIDE SEQUENCE</scope>
    <source>
        <tissue evidence="2">Shoot tissue taken approximately 20 cm above the soil surface</tissue>
    </source>
</reference>
<proteinExistence type="predicted"/>
<evidence type="ECO:0000313" key="2">
    <source>
        <dbReference type="EMBL" id="JAE03288.1"/>
    </source>
</evidence>
<protein>
    <submittedName>
        <fullName evidence="2">Uncharacterized protein</fullName>
    </submittedName>
</protein>
<feature type="compositionally biased region" description="Basic residues" evidence="1">
    <location>
        <begin position="89"/>
        <end position="102"/>
    </location>
</feature>
<organism evidence="2">
    <name type="scientific">Arundo donax</name>
    <name type="common">Giant reed</name>
    <name type="synonym">Donax arundinaceus</name>
    <dbReference type="NCBI Taxonomy" id="35708"/>
    <lineage>
        <taxon>Eukaryota</taxon>
        <taxon>Viridiplantae</taxon>
        <taxon>Streptophyta</taxon>
        <taxon>Embryophyta</taxon>
        <taxon>Tracheophyta</taxon>
        <taxon>Spermatophyta</taxon>
        <taxon>Magnoliopsida</taxon>
        <taxon>Liliopsida</taxon>
        <taxon>Poales</taxon>
        <taxon>Poaceae</taxon>
        <taxon>PACMAD clade</taxon>
        <taxon>Arundinoideae</taxon>
        <taxon>Arundineae</taxon>
        <taxon>Arundo</taxon>
    </lineage>
</organism>
<accession>A0A0A9F4R9</accession>
<sequence>MEQVKSPRAVNNQGRPTRSNASRARKATRPQHGEGGTATACQCARQIQMSPHLLVVDVEIDVEEVPQPEERPKLQRLHEPSSLFPSGRPLRRRRPGCRGSRH</sequence>
<dbReference type="EMBL" id="GBRH01194608">
    <property type="protein sequence ID" value="JAE03288.1"/>
    <property type="molecule type" value="Transcribed_RNA"/>
</dbReference>
<feature type="compositionally biased region" description="Polar residues" evidence="1">
    <location>
        <begin position="9"/>
        <end position="22"/>
    </location>
</feature>
<evidence type="ECO:0000256" key="1">
    <source>
        <dbReference type="SAM" id="MobiDB-lite"/>
    </source>
</evidence>